<feature type="domain" description="PAS fold-3" evidence="1">
    <location>
        <begin position="33"/>
        <end position="117"/>
    </location>
</feature>
<reference evidence="2" key="1">
    <citation type="submission" date="2020-12" db="EMBL/GenBank/DDBJ databases">
        <title>Sanguibacter suaedae sp. nov., isolated from Suaeda aralocaspica.</title>
        <authorList>
            <person name="Ma Q."/>
        </authorList>
    </citation>
    <scope>NUCLEOTIDE SEQUENCE</scope>
    <source>
        <strain evidence="2">YZGR15</strain>
    </source>
</reference>
<keyword evidence="3" id="KW-1185">Reference proteome</keyword>
<dbReference type="InterPro" id="IPR000014">
    <property type="entry name" value="PAS"/>
</dbReference>
<dbReference type="AlphaFoldDB" id="A0A934ICE7"/>
<name>A0A934ICE7_9MICO</name>
<organism evidence="2 3">
    <name type="scientific">Sanguibacter suaedae</name>
    <dbReference type="NCBI Taxonomy" id="2795737"/>
    <lineage>
        <taxon>Bacteria</taxon>
        <taxon>Bacillati</taxon>
        <taxon>Actinomycetota</taxon>
        <taxon>Actinomycetes</taxon>
        <taxon>Micrococcales</taxon>
        <taxon>Sanguibacteraceae</taxon>
        <taxon>Sanguibacter</taxon>
    </lineage>
</organism>
<dbReference type="EMBL" id="JAEINH010000010">
    <property type="protein sequence ID" value="MBI9115807.1"/>
    <property type="molecule type" value="Genomic_DNA"/>
</dbReference>
<proteinExistence type="predicted"/>
<gene>
    <name evidence="2" type="ORF">JAV76_12365</name>
</gene>
<dbReference type="SUPFAM" id="SSF55785">
    <property type="entry name" value="PYP-like sensor domain (PAS domain)"/>
    <property type="match status" value="1"/>
</dbReference>
<protein>
    <submittedName>
        <fullName evidence="2">PAS domain-containing protein</fullName>
    </submittedName>
</protein>
<dbReference type="NCBIfam" id="TIGR00229">
    <property type="entry name" value="sensory_box"/>
    <property type="match status" value="1"/>
</dbReference>
<dbReference type="CDD" id="cd00130">
    <property type="entry name" value="PAS"/>
    <property type="match status" value="1"/>
</dbReference>
<sequence>MTSRTAVRPSGVERVLADDELIVSKTDLKGRLTYTNDVFLRISAIEEHEALGQPHNLIRHPDMPRGVFRLLWDTLRAGDELFAYVQNLAFDGAHYWVFAHVTPSRDARGTTVGYHSTRRAVSRTALTEVEALYAQMLRVETQHGGKGADEASLAWLRARLAEQGRTYSEWLWSVAGGAR</sequence>
<dbReference type="Gene3D" id="3.30.450.20">
    <property type="entry name" value="PAS domain"/>
    <property type="match status" value="1"/>
</dbReference>
<dbReference type="InterPro" id="IPR013655">
    <property type="entry name" value="PAS_fold_3"/>
</dbReference>
<accession>A0A934ICE7</accession>
<comment type="caution">
    <text evidence="2">The sequence shown here is derived from an EMBL/GenBank/DDBJ whole genome shotgun (WGS) entry which is preliminary data.</text>
</comment>
<dbReference type="InterPro" id="IPR035965">
    <property type="entry name" value="PAS-like_dom_sf"/>
</dbReference>
<dbReference type="Proteomes" id="UP000602087">
    <property type="component" value="Unassembled WGS sequence"/>
</dbReference>
<dbReference type="Pfam" id="PF08447">
    <property type="entry name" value="PAS_3"/>
    <property type="match status" value="1"/>
</dbReference>
<evidence type="ECO:0000313" key="3">
    <source>
        <dbReference type="Proteomes" id="UP000602087"/>
    </source>
</evidence>
<evidence type="ECO:0000259" key="1">
    <source>
        <dbReference type="Pfam" id="PF08447"/>
    </source>
</evidence>
<evidence type="ECO:0000313" key="2">
    <source>
        <dbReference type="EMBL" id="MBI9115807.1"/>
    </source>
</evidence>
<dbReference type="RefSeq" id="WP_198734370.1">
    <property type="nucleotide sequence ID" value="NZ_JAEINH010000010.1"/>
</dbReference>